<accession>C0PV40</accession>
<organism evidence="1">
    <name type="scientific">Drosophila melanogaster</name>
    <name type="common">Fruit fly</name>
    <dbReference type="NCBI Taxonomy" id="7227"/>
    <lineage>
        <taxon>Eukaryota</taxon>
        <taxon>Metazoa</taxon>
        <taxon>Ecdysozoa</taxon>
        <taxon>Arthropoda</taxon>
        <taxon>Hexapoda</taxon>
        <taxon>Insecta</taxon>
        <taxon>Pterygota</taxon>
        <taxon>Neoptera</taxon>
        <taxon>Endopterygota</taxon>
        <taxon>Diptera</taxon>
        <taxon>Brachycera</taxon>
        <taxon>Muscomorpha</taxon>
        <taxon>Ephydroidea</taxon>
        <taxon>Drosophilidae</taxon>
        <taxon>Drosophila</taxon>
        <taxon>Sophophora</taxon>
    </lineage>
</organism>
<reference evidence="1" key="1">
    <citation type="submission" date="2009-03" db="EMBL/GenBank/DDBJ databases">
        <authorList>
            <person name="Carlson J."/>
            <person name="Booth B."/>
            <person name="Frise E."/>
            <person name="Sandler J."/>
            <person name="Wan K."/>
            <person name="Yu C."/>
            <person name="Celniker S."/>
        </authorList>
    </citation>
    <scope>NUCLEOTIDE SEQUENCE</scope>
</reference>
<dbReference type="EMBL" id="BT072896">
    <property type="protein sequence ID" value="ACN71215.1"/>
    <property type="molecule type" value="mRNA"/>
</dbReference>
<protein>
    <submittedName>
        <fullName evidence="1">MIP08244p</fullName>
    </submittedName>
</protein>
<proteinExistence type="evidence at transcript level"/>
<name>C0PV40_DROME</name>
<dbReference type="AlphaFoldDB" id="C0PV40"/>
<sequence>MSNQVCWHGHIRSAMTSRQIKLKFSTINKYIETAEKRDVYAILLDLMHINGRTMAMISSLELCANYSIALAQRLSFPAKYVVSNYLRLLQGRM</sequence>
<evidence type="ECO:0000313" key="1">
    <source>
        <dbReference type="EMBL" id="ACN71215.1"/>
    </source>
</evidence>